<comment type="caution">
    <text evidence="3">The sequence shown here is derived from an EMBL/GenBank/DDBJ whole genome shotgun (WGS) entry which is preliminary data.</text>
</comment>
<evidence type="ECO:0008006" key="5">
    <source>
        <dbReference type="Google" id="ProtNLM"/>
    </source>
</evidence>
<dbReference type="SUPFAM" id="SSF52833">
    <property type="entry name" value="Thioredoxin-like"/>
    <property type="match status" value="1"/>
</dbReference>
<keyword evidence="4" id="KW-1185">Reference proteome</keyword>
<feature type="region of interest" description="Disordered" evidence="1">
    <location>
        <begin position="180"/>
        <end position="243"/>
    </location>
</feature>
<proteinExistence type="predicted"/>
<dbReference type="Proteomes" id="UP000708148">
    <property type="component" value="Unassembled WGS sequence"/>
</dbReference>
<accession>A0A8S1IWF0</accession>
<dbReference type="AlphaFoldDB" id="A0A8S1IWF0"/>
<protein>
    <recommendedName>
        <fullName evidence="5">Thioredoxin domain-containing protein</fullName>
    </recommendedName>
</protein>
<feature type="transmembrane region" description="Helical" evidence="2">
    <location>
        <begin position="150"/>
        <end position="172"/>
    </location>
</feature>
<dbReference type="EMBL" id="CAJHUC010000791">
    <property type="protein sequence ID" value="CAD7698228.1"/>
    <property type="molecule type" value="Genomic_DNA"/>
</dbReference>
<evidence type="ECO:0000313" key="3">
    <source>
        <dbReference type="EMBL" id="CAD7698228.1"/>
    </source>
</evidence>
<dbReference type="OrthoDB" id="10640884at2759"/>
<dbReference type="CDD" id="cd02947">
    <property type="entry name" value="TRX_family"/>
    <property type="match status" value="1"/>
</dbReference>
<evidence type="ECO:0000256" key="2">
    <source>
        <dbReference type="SAM" id="Phobius"/>
    </source>
</evidence>
<dbReference type="InterPro" id="IPR036249">
    <property type="entry name" value="Thioredoxin-like_sf"/>
</dbReference>
<organism evidence="3 4">
    <name type="scientific">Ostreobium quekettii</name>
    <dbReference type="NCBI Taxonomy" id="121088"/>
    <lineage>
        <taxon>Eukaryota</taxon>
        <taxon>Viridiplantae</taxon>
        <taxon>Chlorophyta</taxon>
        <taxon>core chlorophytes</taxon>
        <taxon>Ulvophyceae</taxon>
        <taxon>TCBD clade</taxon>
        <taxon>Bryopsidales</taxon>
        <taxon>Ostreobineae</taxon>
        <taxon>Ostreobiaceae</taxon>
        <taxon>Ostreobium</taxon>
    </lineage>
</organism>
<evidence type="ECO:0000256" key="1">
    <source>
        <dbReference type="SAM" id="MobiDB-lite"/>
    </source>
</evidence>
<sequence>MPATRRRRAVPRLGTKSRVHRITNIKNWERTHAAAKNRMVFVLFAAEFAPNTMRLKQFVAEMSQQTNFKDAEFLYVDVERAPGLSEEHGITSEELPVFACYRNGELLEKYPVDQKIEGILAHKMFTMFSRHTANAAAENAQLAKPGLSRVVQLALGALTVGAVVIAAAAVAISRTLADGGRTAREAPQRQKQRSGGEASQASGDDGDSELISEFESDEEEEDLERSWFEEYEEGDFDDEEDEV</sequence>
<keyword evidence="2" id="KW-0812">Transmembrane</keyword>
<feature type="compositionally biased region" description="Acidic residues" evidence="1">
    <location>
        <begin position="204"/>
        <end position="243"/>
    </location>
</feature>
<dbReference type="Gene3D" id="3.40.30.10">
    <property type="entry name" value="Glutaredoxin"/>
    <property type="match status" value="1"/>
</dbReference>
<evidence type="ECO:0000313" key="4">
    <source>
        <dbReference type="Proteomes" id="UP000708148"/>
    </source>
</evidence>
<reference evidence="3" key="1">
    <citation type="submission" date="2020-12" db="EMBL/GenBank/DDBJ databases">
        <authorList>
            <person name="Iha C."/>
        </authorList>
    </citation>
    <scope>NUCLEOTIDE SEQUENCE</scope>
</reference>
<name>A0A8S1IWF0_9CHLO</name>
<keyword evidence="2" id="KW-0472">Membrane</keyword>
<gene>
    <name evidence="3" type="ORF">OSTQU699_LOCUS3589</name>
</gene>
<keyword evidence="2" id="KW-1133">Transmembrane helix</keyword>